<organism evidence="1 2">
    <name type="scientific">Rhizorhabdus dicambivorans</name>
    <dbReference type="NCBI Taxonomy" id="1850238"/>
    <lineage>
        <taxon>Bacteria</taxon>
        <taxon>Pseudomonadati</taxon>
        <taxon>Pseudomonadota</taxon>
        <taxon>Alphaproteobacteria</taxon>
        <taxon>Sphingomonadales</taxon>
        <taxon>Sphingomonadaceae</taxon>
        <taxon>Rhizorhabdus</taxon>
    </lineage>
</organism>
<sequence length="67" mass="7223">MNDTGAVAAFVAHWRDTGGSELANTQSFINGLCDLLGVEKPHGLVFDDLPHPLIKGASRRLARVRLP</sequence>
<dbReference type="KEGG" id="rdi:CMV14_15505"/>
<evidence type="ECO:0000313" key="1">
    <source>
        <dbReference type="EMBL" id="PCE40977.1"/>
    </source>
</evidence>
<name>A0A2A4FS23_9SPHN</name>
<reference evidence="1 2" key="1">
    <citation type="submission" date="2017-09" db="EMBL/GenBank/DDBJ databases">
        <title>The Catabolism of 3,6-Dichlorosalicylic acid is Initiated by the Cytochrome P450 Monooxygenase DsmABC in Rhizorhabdus dicambivorans Ndbn-20.</title>
        <authorList>
            <person name="Na L."/>
        </authorList>
    </citation>
    <scope>NUCLEOTIDE SEQUENCE [LARGE SCALE GENOMIC DNA]</scope>
    <source>
        <strain evidence="1 2">Ndbn-20m</strain>
    </source>
</reference>
<dbReference type="AlphaFoldDB" id="A0A2A4FS23"/>
<dbReference type="EMBL" id="NWUF01000020">
    <property type="protein sequence ID" value="PCE40977.1"/>
    <property type="molecule type" value="Genomic_DNA"/>
</dbReference>
<dbReference type="RefSeq" id="WP_066969444.1">
    <property type="nucleotide sequence ID" value="NZ_CP023449.1"/>
</dbReference>
<gene>
    <name evidence="1" type="ORF">COO09_17415</name>
</gene>
<dbReference type="Proteomes" id="UP000218934">
    <property type="component" value="Unassembled WGS sequence"/>
</dbReference>
<dbReference type="OrthoDB" id="9806213at2"/>
<comment type="caution">
    <text evidence="1">The sequence shown here is derived from an EMBL/GenBank/DDBJ whole genome shotgun (WGS) entry which is preliminary data.</text>
</comment>
<protein>
    <submittedName>
        <fullName evidence="1">Uncharacterized protein</fullName>
    </submittedName>
</protein>
<keyword evidence="2" id="KW-1185">Reference proteome</keyword>
<accession>A0A2A4FS23</accession>
<proteinExistence type="predicted"/>
<evidence type="ECO:0000313" key="2">
    <source>
        <dbReference type="Proteomes" id="UP000218934"/>
    </source>
</evidence>